<dbReference type="GeneTree" id="ENSGT00660000097377"/>
<reference evidence="2" key="4">
    <citation type="submission" date="2025-09" db="UniProtKB">
        <authorList>
            <consortium name="Ensembl"/>
        </authorList>
    </citation>
    <scope>IDENTIFICATION</scope>
</reference>
<accession>H2XN79</accession>
<dbReference type="AlphaFoldDB" id="H2XN79"/>
<keyword evidence="1" id="KW-1133">Transmembrane helix</keyword>
<keyword evidence="1" id="KW-0472">Membrane</keyword>
<dbReference type="Ensembl" id="ENSCINT00000033817.1">
    <property type="protein sequence ID" value="ENSCINP00000031112.1"/>
    <property type="gene ID" value="ENSCING00000018077.1"/>
</dbReference>
<organism evidence="2 3">
    <name type="scientific">Ciona intestinalis</name>
    <name type="common">Transparent sea squirt</name>
    <name type="synonym">Ascidia intestinalis</name>
    <dbReference type="NCBI Taxonomy" id="7719"/>
    <lineage>
        <taxon>Eukaryota</taxon>
        <taxon>Metazoa</taxon>
        <taxon>Chordata</taxon>
        <taxon>Tunicata</taxon>
        <taxon>Ascidiacea</taxon>
        <taxon>Phlebobranchia</taxon>
        <taxon>Cionidae</taxon>
        <taxon>Ciona</taxon>
    </lineage>
</organism>
<dbReference type="EMBL" id="EAAA01002199">
    <property type="status" value="NOT_ANNOTATED_CDS"/>
    <property type="molecule type" value="Genomic_DNA"/>
</dbReference>
<dbReference type="Proteomes" id="UP000008144">
    <property type="component" value="Chromosome 5"/>
</dbReference>
<proteinExistence type="predicted"/>
<protein>
    <submittedName>
        <fullName evidence="2">Uncharacterized protein</fullName>
    </submittedName>
</protein>
<evidence type="ECO:0000313" key="2">
    <source>
        <dbReference type="Ensembl" id="ENSCINP00000031112.1"/>
    </source>
</evidence>
<keyword evidence="3" id="KW-1185">Reference proteome</keyword>
<dbReference type="InParanoid" id="H2XN79"/>
<feature type="transmembrane region" description="Helical" evidence="1">
    <location>
        <begin position="218"/>
        <end position="240"/>
    </location>
</feature>
<evidence type="ECO:0000313" key="3">
    <source>
        <dbReference type="Proteomes" id="UP000008144"/>
    </source>
</evidence>
<reference evidence="2" key="3">
    <citation type="submission" date="2025-08" db="UniProtKB">
        <authorList>
            <consortium name="Ensembl"/>
        </authorList>
    </citation>
    <scope>IDENTIFICATION</scope>
</reference>
<dbReference type="HOGENOM" id="CLU_546967_0_0_1"/>
<keyword evidence="1" id="KW-0812">Transmembrane</keyword>
<reference evidence="3" key="1">
    <citation type="journal article" date="2002" name="Science">
        <title>The draft genome of Ciona intestinalis: insights into chordate and vertebrate origins.</title>
        <authorList>
            <person name="Dehal P."/>
            <person name="Satou Y."/>
            <person name="Campbell R.K."/>
            <person name="Chapman J."/>
            <person name="Degnan B."/>
            <person name="De Tomaso A."/>
            <person name="Davidson B."/>
            <person name="Di Gregorio A."/>
            <person name="Gelpke M."/>
            <person name="Goodstein D.M."/>
            <person name="Harafuji N."/>
            <person name="Hastings K.E."/>
            <person name="Ho I."/>
            <person name="Hotta K."/>
            <person name="Huang W."/>
            <person name="Kawashima T."/>
            <person name="Lemaire P."/>
            <person name="Martinez D."/>
            <person name="Meinertzhagen I.A."/>
            <person name="Necula S."/>
            <person name="Nonaka M."/>
            <person name="Putnam N."/>
            <person name="Rash S."/>
            <person name="Saiga H."/>
            <person name="Satake M."/>
            <person name="Terry A."/>
            <person name="Yamada L."/>
            <person name="Wang H.G."/>
            <person name="Awazu S."/>
            <person name="Azumi K."/>
            <person name="Boore J."/>
            <person name="Branno M."/>
            <person name="Chin-Bow S."/>
            <person name="DeSantis R."/>
            <person name="Doyle S."/>
            <person name="Francino P."/>
            <person name="Keys D.N."/>
            <person name="Haga S."/>
            <person name="Hayashi H."/>
            <person name="Hino K."/>
            <person name="Imai K.S."/>
            <person name="Inaba K."/>
            <person name="Kano S."/>
            <person name="Kobayashi K."/>
            <person name="Kobayashi M."/>
            <person name="Lee B.I."/>
            <person name="Makabe K.W."/>
            <person name="Manohar C."/>
            <person name="Matassi G."/>
            <person name="Medina M."/>
            <person name="Mochizuki Y."/>
            <person name="Mount S."/>
            <person name="Morishita T."/>
            <person name="Miura S."/>
            <person name="Nakayama A."/>
            <person name="Nishizaka S."/>
            <person name="Nomoto H."/>
            <person name="Ohta F."/>
            <person name="Oishi K."/>
            <person name="Rigoutsos I."/>
            <person name="Sano M."/>
            <person name="Sasaki A."/>
            <person name="Sasakura Y."/>
            <person name="Shoguchi E."/>
            <person name="Shin-i T."/>
            <person name="Spagnuolo A."/>
            <person name="Stainier D."/>
            <person name="Suzuki M.M."/>
            <person name="Tassy O."/>
            <person name="Takatori N."/>
            <person name="Tokuoka M."/>
            <person name="Yagi K."/>
            <person name="Yoshizaki F."/>
            <person name="Wada S."/>
            <person name="Zhang C."/>
            <person name="Hyatt P.D."/>
            <person name="Larimer F."/>
            <person name="Detter C."/>
            <person name="Doggett N."/>
            <person name="Glavina T."/>
            <person name="Hawkins T."/>
            <person name="Richardson P."/>
            <person name="Lucas S."/>
            <person name="Kohara Y."/>
            <person name="Levine M."/>
            <person name="Satoh N."/>
            <person name="Rokhsar D.S."/>
        </authorList>
    </citation>
    <scope>NUCLEOTIDE SEQUENCE [LARGE SCALE GENOMIC DNA]</scope>
</reference>
<sequence>MIRIRFIYILWTVFLLSIFLYNKGLAIDSERSPFSSLGLQVPSKTGRFSRALKSANEYLWTEWSPPLNFTCKNGEILLNHIECANASGVVVQQRKCVLDGTSTIDPQLGTKCTTDSTSSTTRLISCNKPEVCNEWSDWGSCVVCQDNNCTGLSTNLRAGQTRRRTCEQEFNKCTIQWRLGACVKRSVNGGLTPGGRNIGGGLAEEASPTDAISSSAKIAAFSVAGIVMVGLLGFAGTSLLRTTLLRPNRRRSDVLTVSHNEEQNTSVSSPDRIYVVNMAAQQGRPRPVAGRRTAHPRSNLSVIREEEDVASIRRESIQNGTSGRNDSDEAMDFMDEVLTEVEREEEQVEEDAQSEDTPLKMQVVMEEDEISSASDSSTTSAEFETDFRKSVVVDEDEKLFRDFGWNPEDRGASESENIEIRPENTLRVPGSEQYDFSASALSLASARLLDQMHQCHSSVGTCESELPLPHLEEIKSFNSALDLRRSVNQDTKQQFSSMP</sequence>
<name>H2XN79_CIOIN</name>
<evidence type="ECO:0000256" key="1">
    <source>
        <dbReference type="SAM" id="Phobius"/>
    </source>
</evidence>
<reference evidence="2" key="2">
    <citation type="journal article" date="2008" name="Genome Biol.">
        <title>Improved genome assembly and evidence-based global gene model set for the chordate Ciona intestinalis: new insight into intron and operon populations.</title>
        <authorList>
            <person name="Satou Y."/>
            <person name="Mineta K."/>
            <person name="Ogasawara M."/>
            <person name="Sasakura Y."/>
            <person name="Shoguchi E."/>
            <person name="Ueno K."/>
            <person name="Yamada L."/>
            <person name="Matsumoto J."/>
            <person name="Wasserscheid J."/>
            <person name="Dewar K."/>
            <person name="Wiley G.B."/>
            <person name="Macmil S.L."/>
            <person name="Roe B.A."/>
            <person name="Zeller R.W."/>
            <person name="Hastings K.E."/>
            <person name="Lemaire P."/>
            <person name="Lindquist E."/>
            <person name="Endo T."/>
            <person name="Hotta K."/>
            <person name="Inaba K."/>
        </authorList>
    </citation>
    <scope>NUCLEOTIDE SEQUENCE [LARGE SCALE GENOMIC DNA]</scope>
    <source>
        <strain evidence="2">wild type</strain>
    </source>
</reference>